<dbReference type="Pfam" id="PF00147">
    <property type="entry name" value="Fibrinogen_C"/>
    <property type="match status" value="1"/>
</dbReference>
<dbReference type="InterPro" id="IPR002181">
    <property type="entry name" value="Fibrinogen_a/b/g_C_dom"/>
</dbReference>
<dbReference type="SUPFAM" id="SSF56496">
    <property type="entry name" value="Fibrinogen C-terminal domain-like"/>
    <property type="match status" value="1"/>
</dbReference>
<dbReference type="Gene3D" id="3.90.215.10">
    <property type="entry name" value="Gamma Fibrinogen, chain A, domain 1"/>
    <property type="match status" value="1"/>
</dbReference>
<comment type="caution">
    <text evidence="3">The sequence shown here is derived from an EMBL/GenBank/DDBJ whole genome shotgun (WGS) entry which is preliminary data.</text>
</comment>
<dbReference type="Proteomes" id="UP001497623">
    <property type="component" value="Unassembled WGS sequence"/>
</dbReference>
<feature type="compositionally biased region" description="Low complexity" evidence="1">
    <location>
        <begin position="45"/>
        <end position="59"/>
    </location>
</feature>
<dbReference type="SMART" id="SM00186">
    <property type="entry name" value="FBG"/>
    <property type="match status" value="1"/>
</dbReference>
<protein>
    <recommendedName>
        <fullName evidence="2">Fibrinogen C-terminal domain-containing protein</fullName>
    </recommendedName>
</protein>
<sequence length="360" mass="40273">SSSSSSYCSSSCSTDWPSSTSSPSSSSSSSYCSSSSTTGMPTTHSPGPSSCSPSCSSSRSPSSSFSSASSSSSSSSSSSTIVDITCNCGFIRKPRSCLELMHRGYNSSGVYKIAPCDQRPCDEVEVYCDMETDGGGWTVFQNRGKNITMEFNRNFKDYAHGFGDAITDFWLGNDYIHCLTSQTYTQLMVIMEDWCGKILKESYACFFVADWSSRYELRLKNVTLDSRTDSLMPHSNARFSTYDKDTANRRAQQLKGGWWHSAPYSNLNGMYRTREDSSYCCHQRNNTLMKQNTQQQSCKPDGIFWRKWHGITYSLKKTTMMLRGWDRQDGHHKGLSCHGIDSPFCPPPRSLISEPTHWNN</sequence>
<accession>A0AAV2QS55</accession>
<evidence type="ECO:0000256" key="1">
    <source>
        <dbReference type="SAM" id="MobiDB-lite"/>
    </source>
</evidence>
<feature type="domain" description="Fibrinogen C-terminal" evidence="2">
    <location>
        <begin position="88"/>
        <end position="326"/>
    </location>
</feature>
<dbReference type="NCBIfam" id="NF040941">
    <property type="entry name" value="GGGWT_bact"/>
    <property type="match status" value="1"/>
</dbReference>
<feature type="compositionally biased region" description="Low complexity" evidence="1">
    <location>
        <begin position="1"/>
        <end position="38"/>
    </location>
</feature>
<name>A0AAV2QS55_MEGNR</name>
<dbReference type="PROSITE" id="PS51406">
    <property type="entry name" value="FIBRINOGEN_C_2"/>
    <property type="match status" value="1"/>
</dbReference>
<dbReference type="InterPro" id="IPR050373">
    <property type="entry name" value="Fibrinogen_C-term_domain"/>
</dbReference>
<feature type="region of interest" description="Disordered" evidence="1">
    <location>
        <begin position="1"/>
        <end position="59"/>
    </location>
</feature>
<proteinExistence type="predicted"/>
<evidence type="ECO:0000313" key="3">
    <source>
        <dbReference type="EMBL" id="CAL4093287.1"/>
    </source>
</evidence>
<evidence type="ECO:0000259" key="2">
    <source>
        <dbReference type="PROSITE" id="PS51406"/>
    </source>
</evidence>
<keyword evidence="4" id="KW-1185">Reference proteome</keyword>
<gene>
    <name evidence="3" type="ORF">MNOR_LOCUS14788</name>
</gene>
<dbReference type="CDD" id="cd00087">
    <property type="entry name" value="FReD"/>
    <property type="match status" value="1"/>
</dbReference>
<dbReference type="InterPro" id="IPR036056">
    <property type="entry name" value="Fibrinogen-like_C"/>
</dbReference>
<dbReference type="AlphaFoldDB" id="A0AAV2QS55"/>
<dbReference type="PANTHER" id="PTHR19143">
    <property type="entry name" value="FIBRINOGEN/TENASCIN/ANGIOPOEITIN"/>
    <property type="match status" value="1"/>
</dbReference>
<dbReference type="EMBL" id="CAXKWB010009029">
    <property type="protein sequence ID" value="CAL4093287.1"/>
    <property type="molecule type" value="Genomic_DNA"/>
</dbReference>
<feature type="non-terminal residue" evidence="3">
    <location>
        <position position="360"/>
    </location>
</feature>
<dbReference type="GO" id="GO:0005615">
    <property type="term" value="C:extracellular space"/>
    <property type="evidence" value="ECO:0007669"/>
    <property type="project" value="TreeGrafter"/>
</dbReference>
<evidence type="ECO:0000313" key="4">
    <source>
        <dbReference type="Proteomes" id="UP001497623"/>
    </source>
</evidence>
<reference evidence="3 4" key="1">
    <citation type="submission" date="2024-05" db="EMBL/GenBank/DDBJ databases">
        <authorList>
            <person name="Wallberg A."/>
        </authorList>
    </citation>
    <scope>NUCLEOTIDE SEQUENCE [LARGE SCALE GENOMIC DNA]</scope>
</reference>
<feature type="non-terminal residue" evidence="3">
    <location>
        <position position="1"/>
    </location>
</feature>
<organism evidence="3 4">
    <name type="scientific">Meganyctiphanes norvegica</name>
    <name type="common">Northern krill</name>
    <name type="synonym">Thysanopoda norvegica</name>
    <dbReference type="NCBI Taxonomy" id="48144"/>
    <lineage>
        <taxon>Eukaryota</taxon>
        <taxon>Metazoa</taxon>
        <taxon>Ecdysozoa</taxon>
        <taxon>Arthropoda</taxon>
        <taxon>Crustacea</taxon>
        <taxon>Multicrustacea</taxon>
        <taxon>Malacostraca</taxon>
        <taxon>Eumalacostraca</taxon>
        <taxon>Eucarida</taxon>
        <taxon>Euphausiacea</taxon>
        <taxon>Euphausiidae</taxon>
        <taxon>Meganyctiphanes</taxon>
    </lineage>
</organism>
<dbReference type="InterPro" id="IPR014716">
    <property type="entry name" value="Fibrinogen_a/b/g_C_1"/>
</dbReference>